<accession>A0A2W4R4N7</accession>
<feature type="transmembrane region" description="Helical" evidence="5">
    <location>
        <begin position="437"/>
        <end position="456"/>
    </location>
</feature>
<protein>
    <submittedName>
        <fullName evidence="7">Thiol-disulfide oxidoreductase</fullName>
    </submittedName>
</protein>
<comment type="caution">
    <text evidence="7">The sequence shown here is derived from an EMBL/GenBank/DDBJ whole genome shotgun (WGS) entry which is preliminary data.</text>
</comment>
<evidence type="ECO:0000256" key="2">
    <source>
        <dbReference type="ARBA" id="ARBA00022692"/>
    </source>
</evidence>
<dbReference type="Proteomes" id="UP000249396">
    <property type="component" value="Unassembled WGS sequence"/>
</dbReference>
<keyword evidence="4 5" id="KW-0472">Membrane</keyword>
<feature type="transmembrane region" description="Helical" evidence="5">
    <location>
        <begin position="216"/>
        <end position="234"/>
    </location>
</feature>
<dbReference type="InterPro" id="IPR011020">
    <property type="entry name" value="HTTM-like"/>
</dbReference>
<keyword evidence="2 5" id="KW-0812">Transmembrane</keyword>
<dbReference type="PANTHER" id="PTHR39535:SF2">
    <property type="entry name" value="HTTM DOMAIN-CONTAINING PROTEIN"/>
    <property type="match status" value="1"/>
</dbReference>
<dbReference type="InterPro" id="IPR007263">
    <property type="entry name" value="DCC1-like"/>
</dbReference>
<evidence type="ECO:0000313" key="7">
    <source>
        <dbReference type="EMBL" id="PZN79091.1"/>
    </source>
</evidence>
<feature type="transmembrane region" description="Helical" evidence="5">
    <location>
        <begin position="63"/>
        <end position="80"/>
    </location>
</feature>
<dbReference type="EMBL" id="QJPH01000306">
    <property type="protein sequence ID" value="PZN79091.1"/>
    <property type="molecule type" value="Genomic_DNA"/>
</dbReference>
<gene>
    <name evidence="7" type="ORF">DM484_11900</name>
</gene>
<sequence>MIRLLRGLIQQGLAKQVNATGLGVFRILVGLVILQEVFYLMYFRHLIFDRVPFVDQASPVVDLFLWLWAVLAAFIVLGLFTRFAAVGNYLLWLVFVGFTPMWLDFDGGFDQMMTGISFLLMFLPSERACSLDNLRLKLKFSSPGRHYQPRTSVSVLCYLLPLAIVLGLLYLDAGIHKLSAEFWRNGMGSWLPPTHPYYMSPLNMRWLLENEWLERVIGYSLITFQFLFLPLLWFRWARVPLLLIGVSFHIGIILSLNIYQFGFGMLAPYALLVPISWWKVLRQQSASLTIYYDGLCPLCNRTVIILSHFDLLNAIAFKDLQTHAKSCRALDFIPEAQLLKDLYAVDRQGWLFAGVDAYAQILSAMVYPAPLAWIVWLPGINQIAKAIYRRIADNRTRFLCNESCAPLAVNSQDEFWVQFSAQYVGTPRRQATRIAKFLLLVALLQLNSTLQFGVFYRINKGHATTELGQVLEGASNSILFLSHTFLGITPHALYMHDHFAGYNHLLAVAYKDTEGQEHFLPFVNEEGRIVAPNWGRVQCWWANIAVTPHIKRQRLNKALMQVTAFWGEKEGLDVRKTVFLLKMKEVRVPMDWEPNLREYNLRQPWKDIGTVIWDDVGHVVVDTPGIDLEAL</sequence>
<evidence type="ECO:0000259" key="6">
    <source>
        <dbReference type="SMART" id="SM00752"/>
    </source>
</evidence>
<name>A0A2W4R4N7_9GAMM</name>
<evidence type="ECO:0000256" key="4">
    <source>
        <dbReference type="ARBA" id="ARBA00023136"/>
    </source>
</evidence>
<dbReference type="GO" id="GO:0012505">
    <property type="term" value="C:endomembrane system"/>
    <property type="evidence" value="ECO:0007669"/>
    <property type="project" value="UniProtKB-SubCell"/>
</dbReference>
<feature type="transmembrane region" description="Helical" evidence="5">
    <location>
        <begin position="87"/>
        <end position="105"/>
    </location>
</feature>
<feature type="transmembrane region" description="Helical" evidence="5">
    <location>
        <begin position="151"/>
        <end position="171"/>
    </location>
</feature>
<feature type="transmembrane region" description="Helical" evidence="5">
    <location>
        <begin position="111"/>
        <end position="130"/>
    </location>
</feature>
<dbReference type="InterPro" id="IPR052964">
    <property type="entry name" value="Sporulation_signal_mat"/>
</dbReference>
<dbReference type="PANTHER" id="PTHR39535">
    <property type="entry name" value="SPORULATION-DELAYING PROTEIN SDPB"/>
    <property type="match status" value="1"/>
</dbReference>
<dbReference type="InterPro" id="IPR053934">
    <property type="entry name" value="HTTM_dom"/>
</dbReference>
<feature type="transmembrane region" description="Helical" evidence="5">
    <location>
        <begin position="241"/>
        <end position="259"/>
    </location>
</feature>
<keyword evidence="3 5" id="KW-1133">Transmembrane helix</keyword>
<comment type="subcellular location">
    <subcellularLocation>
        <location evidence="1">Endomembrane system</location>
        <topology evidence="1">Multi-pass membrane protein</topology>
    </subcellularLocation>
</comment>
<dbReference type="Pfam" id="PF04134">
    <property type="entry name" value="DCC1-like"/>
    <property type="match status" value="1"/>
</dbReference>
<dbReference type="GO" id="GO:0015035">
    <property type="term" value="F:protein-disulfide reductase activity"/>
    <property type="evidence" value="ECO:0007669"/>
    <property type="project" value="InterPro"/>
</dbReference>
<feature type="transmembrane region" description="Helical" evidence="5">
    <location>
        <begin position="21"/>
        <end position="43"/>
    </location>
</feature>
<evidence type="ECO:0000313" key="8">
    <source>
        <dbReference type="Proteomes" id="UP000249396"/>
    </source>
</evidence>
<evidence type="ECO:0000256" key="5">
    <source>
        <dbReference type="SAM" id="Phobius"/>
    </source>
</evidence>
<dbReference type="Pfam" id="PF05090">
    <property type="entry name" value="HTTM"/>
    <property type="match status" value="1"/>
</dbReference>
<proteinExistence type="predicted"/>
<dbReference type="AlphaFoldDB" id="A0A2W4R4N7"/>
<evidence type="ECO:0000256" key="1">
    <source>
        <dbReference type="ARBA" id="ARBA00004127"/>
    </source>
</evidence>
<reference evidence="7 8" key="1">
    <citation type="journal article" date="2018" name="Aquat. Microb. Ecol.">
        <title>Gammaproteobacterial methanotrophs dominate.</title>
        <authorList>
            <person name="Rissanen A.J."/>
            <person name="Saarenheimo J."/>
            <person name="Tiirola M."/>
            <person name="Peura S."/>
            <person name="Aalto S.L."/>
            <person name="Karvinen A."/>
            <person name="Nykanen H."/>
        </authorList>
    </citation>
    <scope>NUCLEOTIDE SEQUENCE [LARGE SCALE GENOMIC DNA]</scope>
    <source>
        <strain evidence="7">AMbin10</strain>
    </source>
</reference>
<dbReference type="SMART" id="SM00752">
    <property type="entry name" value="HTTM"/>
    <property type="match status" value="1"/>
</dbReference>
<organism evidence="7 8">
    <name type="scientific">Candidatus Methylumidiphilus alinenensis</name>
    <dbReference type="NCBI Taxonomy" id="2202197"/>
    <lineage>
        <taxon>Bacteria</taxon>
        <taxon>Pseudomonadati</taxon>
        <taxon>Pseudomonadota</taxon>
        <taxon>Gammaproteobacteria</taxon>
        <taxon>Methylococcales</taxon>
        <taxon>Candidatus Methylumidiphilus</taxon>
    </lineage>
</organism>
<feature type="domain" description="HTTM-like" evidence="6">
    <location>
        <begin position="14"/>
        <end position="277"/>
    </location>
</feature>
<evidence type="ECO:0000256" key="3">
    <source>
        <dbReference type="ARBA" id="ARBA00022989"/>
    </source>
</evidence>